<accession>A0A6P8YPV5</accession>
<keyword evidence="5 6" id="KW-0539">Nucleus</keyword>
<evidence type="ECO:0000256" key="5">
    <source>
        <dbReference type="ARBA" id="ARBA00023242"/>
    </source>
</evidence>
<dbReference type="SMART" id="SM00389">
    <property type="entry name" value="HOX"/>
    <property type="match status" value="1"/>
</dbReference>
<dbReference type="InterPro" id="IPR050649">
    <property type="entry name" value="Paired_Homeobox_TFs"/>
</dbReference>
<feature type="DNA-binding region" description="Homeobox" evidence="6">
    <location>
        <begin position="200"/>
        <end position="259"/>
    </location>
</feature>
<feature type="region of interest" description="Disordered" evidence="8">
    <location>
        <begin position="157"/>
        <end position="204"/>
    </location>
</feature>
<keyword evidence="4 6" id="KW-0371">Homeobox</keyword>
<dbReference type="GO" id="GO:0005634">
    <property type="term" value="C:nucleus"/>
    <property type="evidence" value="ECO:0007669"/>
    <property type="project" value="UniProtKB-SubCell"/>
</dbReference>
<feature type="region of interest" description="Disordered" evidence="8">
    <location>
        <begin position="378"/>
        <end position="426"/>
    </location>
</feature>
<dbReference type="RefSeq" id="XP_034238936.1">
    <property type="nucleotide sequence ID" value="XM_034383045.1"/>
</dbReference>
<dbReference type="FunFam" id="1.10.10.60:FF:000102">
    <property type="entry name" value="Aristaless related homeobox"/>
    <property type="match status" value="1"/>
</dbReference>
<dbReference type="Gene3D" id="1.10.10.60">
    <property type="entry name" value="Homeodomain-like"/>
    <property type="match status" value="1"/>
</dbReference>
<dbReference type="PANTHER" id="PTHR24329">
    <property type="entry name" value="HOMEOBOX PROTEIN ARISTALESS"/>
    <property type="match status" value="1"/>
</dbReference>
<evidence type="ECO:0000256" key="8">
    <source>
        <dbReference type="SAM" id="MobiDB-lite"/>
    </source>
</evidence>
<dbReference type="InParanoid" id="A0A6P8YPV5"/>
<dbReference type="InterPro" id="IPR009057">
    <property type="entry name" value="Homeodomain-like_sf"/>
</dbReference>
<evidence type="ECO:0000256" key="2">
    <source>
        <dbReference type="ARBA" id="ARBA00022473"/>
    </source>
</evidence>
<dbReference type="Pfam" id="PF00046">
    <property type="entry name" value="Homeodomain"/>
    <property type="match status" value="1"/>
</dbReference>
<name>A0A6P8YPV5_THRPL</name>
<feature type="compositionally biased region" description="Basic residues" evidence="8">
    <location>
        <begin position="195"/>
        <end position="204"/>
    </location>
</feature>
<evidence type="ECO:0000259" key="9">
    <source>
        <dbReference type="PROSITE" id="PS50071"/>
    </source>
</evidence>
<evidence type="ECO:0000256" key="1">
    <source>
        <dbReference type="ARBA" id="ARBA00004123"/>
    </source>
</evidence>
<dbReference type="SUPFAM" id="SSF46689">
    <property type="entry name" value="Homeodomain-like"/>
    <property type="match status" value="1"/>
</dbReference>
<dbReference type="Proteomes" id="UP000515158">
    <property type="component" value="Unplaced"/>
</dbReference>
<dbReference type="GO" id="GO:0000977">
    <property type="term" value="F:RNA polymerase II transcription regulatory region sequence-specific DNA binding"/>
    <property type="evidence" value="ECO:0007669"/>
    <property type="project" value="TreeGrafter"/>
</dbReference>
<dbReference type="GO" id="GO:0000981">
    <property type="term" value="F:DNA-binding transcription factor activity, RNA polymerase II-specific"/>
    <property type="evidence" value="ECO:0007669"/>
    <property type="project" value="InterPro"/>
</dbReference>
<evidence type="ECO:0000313" key="11">
    <source>
        <dbReference type="RefSeq" id="XP_034238936.1"/>
    </source>
</evidence>
<feature type="compositionally biased region" description="Low complexity" evidence="8">
    <location>
        <begin position="169"/>
        <end position="191"/>
    </location>
</feature>
<dbReference type="CDD" id="cd00086">
    <property type="entry name" value="homeodomain"/>
    <property type="match status" value="1"/>
</dbReference>
<keyword evidence="3 6" id="KW-0238">DNA-binding</keyword>
<reference evidence="11" key="1">
    <citation type="submission" date="2025-08" db="UniProtKB">
        <authorList>
            <consortium name="RefSeq"/>
        </authorList>
    </citation>
    <scope>IDENTIFICATION</scope>
    <source>
        <tissue evidence="11">Total insect</tissue>
    </source>
</reference>
<feature type="compositionally biased region" description="Basic residues" evidence="8">
    <location>
        <begin position="263"/>
        <end position="276"/>
    </location>
</feature>
<sequence length="442" mass="45231">MSVTIVAGAGAGGAGDPGGELDSDLGGCGGCGGCGSEYRIRFAGTLEPLDALDAGLPPAPAPSPAPAGPQVAAGSQYSITGLLQSLGAGDCTLGTLGSLGTLSGSLSTTLGTLGSLGALVQAEQPATQHHLAFSKLGYNDSVYAGSMCGPGLSPGAGQGAGGGAGVSAGQGADPPSPLGFSPLSSPALPSSATGHGKRKQRRYRTTFSSAQLDELERAFHKTHYPDVFFREELALRIDLTEARVQVWFQNRRAKWRKQEKLAVKQHHHHQQPHHHAPSQEQEQAEHLHHYQHVSEVASTHINMPVSVSPTPSPAPTMADGGPMLGSAAMGLVPPLGPLGSIGSLHSDPSPVSGMGLFLGMEWGVGGFASYPVSGVGGCPPHQPHDGDLARLKSSPEPPPGQGGQGHEQQSAPHHGHHGHHEHAHHGATDALIGRLGLHQVND</sequence>
<evidence type="ECO:0000256" key="3">
    <source>
        <dbReference type="ARBA" id="ARBA00023125"/>
    </source>
</evidence>
<dbReference type="InterPro" id="IPR017970">
    <property type="entry name" value="Homeobox_CS"/>
</dbReference>
<feature type="domain" description="Homeobox" evidence="9">
    <location>
        <begin position="198"/>
        <end position="258"/>
    </location>
</feature>
<proteinExistence type="predicted"/>
<dbReference type="PROSITE" id="PS00027">
    <property type="entry name" value="HOMEOBOX_1"/>
    <property type="match status" value="1"/>
</dbReference>
<feature type="region of interest" description="Disordered" evidence="8">
    <location>
        <begin position="303"/>
        <end position="322"/>
    </location>
</feature>
<dbReference type="PANTHER" id="PTHR24329:SF543">
    <property type="entry name" value="FI01017P-RELATED"/>
    <property type="match status" value="1"/>
</dbReference>
<feature type="compositionally biased region" description="Gly residues" evidence="8">
    <location>
        <begin position="157"/>
        <end position="168"/>
    </location>
</feature>
<dbReference type="GeneID" id="117643888"/>
<dbReference type="InterPro" id="IPR001356">
    <property type="entry name" value="HD"/>
</dbReference>
<feature type="compositionally biased region" description="Basic residues" evidence="8">
    <location>
        <begin position="413"/>
        <end position="425"/>
    </location>
</feature>
<keyword evidence="2" id="KW-0217">Developmental protein</keyword>
<evidence type="ECO:0000256" key="4">
    <source>
        <dbReference type="ARBA" id="ARBA00023155"/>
    </source>
</evidence>
<dbReference type="OrthoDB" id="6159439at2759"/>
<comment type="subcellular location">
    <subcellularLocation>
        <location evidence="1 6 7">Nucleus</location>
    </subcellularLocation>
</comment>
<evidence type="ECO:0000313" key="10">
    <source>
        <dbReference type="Proteomes" id="UP000515158"/>
    </source>
</evidence>
<dbReference type="PROSITE" id="PS50071">
    <property type="entry name" value="HOMEOBOX_2"/>
    <property type="match status" value="1"/>
</dbReference>
<dbReference type="KEGG" id="tpal:117643888"/>
<gene>
    <name evidence="11" type="primary">LOC117643888</name>
</gene>
<keyword evidence="10" id="KW-1185">Reference proteome</keyword>
<evidence type="ECO:0000256" key="7">
    <source>
        <dbReference type="RuleBase" id="RU000682"/>
    </source>
</evidence>
<dbReference type="AlphaFoldDB" id="A0A6P8YPV5"/>
<evidence type="ECO:0000256" key="6">
    <source>
        <dbReference type="PROSITE-ProRule" id="PRU00108"/>
    </source>
</evidence>
<feature type="region of interest" description="Disordered" evidence="8">
    <location>
        <begin position="260"/>
        <end position="288"/>
    </location>
</feature>
<protein>
    <submittedName>
        <fullName evidence="11">Homeobox protein OTX1 A-like</fullName>
    </submittedName>
</protein>
<organism evidence="11">
    <name type="scientific">Thrips palmi</name>
    <name type="common">Melon thrips</name>
    <dbReference type="NCBI Taxonomy" id="161013"/>
    <lineage>
        <taxon>Eukaryota</taxon>
        <taxon>Metazoa</taxon>
        <taxon>Ecdysozoa</taxon>
        <taxon>Arthropoda</taxon>
        <taxon>Hexapoda</taxon>
        <taxon>Insecta</taxon>
        <taxon>Pterygota</taxon>
        <taxon>Neoptera</taxon>
        <taxon>Paraneoptera</taxon>
        <taxon>Thysanoptera</taxon>
        <taxon>Terebrantia</taxon>
        <taxon>Thripoidea</taxon>
        <taxon>Thripidae</taxon>
        <taxon>Thrips</taxon>
    </lineage>
</organism>